<dbReference type="SMART" id="SM00271">
    <property type="entry name" value="DnaJ"/>
    <property type="match status" value="1"/>
</dbReference>
<gene>
    <name evidence="3" type="ORF">EH32_01760</name>
</gene>
<evidence type="ECO:0000259" key="2">
    <source>
        <dbReference type="PROSITE" id="PS50076"/>
    </source>
</evidence>
<dbReference type="InterPro" id="IPR001623">
    <property type="entry name" value="DnaJ_domain"/>
</dbReference>
<dbReference type="PROSITE" id="PS50076">
    <property type="entry name" value="DNAJ_2"/>
    <property type="match status" value="1"/>
</dbReference>
<dbReference type="SUPFAM" id="SSF46565">
    <property type="entry name" value="Chaperone J-domain"/>
    <property type="match status" value="1"/>
</dbReference>
<evidence type="ECO:0000313" key="4">
    <source>
        <dbReference type="Proteomes" id="UP000027866"/>
    </source>
</evidence>
<dbReference type="EMBL" id="JMIX01000011">
    <property type="protein sequence ID" value="KEO91077.1"/>
    <property type="molecule type" value="Genomic_DNA"/>
</dbReference>
<organism evidence="3 4">
    <name type="scientific">Erythrobacter litoralis</name>
    <dbReference type="NCBI Taxonomy" id="39960"/>
    <lineage>
        <taxon>Bacteria</taxon>
        <taxon>Pseudomonadati</taxon>
        <taxon>Pseudomonadota</taxon>
        <taxon>Alphaproteobacteria</taxon>
        <taxon>Sphingomonadales</taxon>
        <taxon>Erythrobacteraceae</taxon>
        <taxon>Erythrobacter/Porphyrobacter group</taxon>
        <taxon>Erythrobacter</taxon>
    </lineage>
</organism>
<dbReference type="Gene3D" id="1.10.287.110">
    <property type="entry name" value="DnaJ domain"/>
    <property type="match status" value="1"/>
</dbReference>
<proteinExistence type="predicted"/>
<feature type="region of interest" description="Disordered" evidence="1">
    <location>
        <begin position="88"/>
        <end position="115"/>
    </location>
</feature>
<dbReference type="Proteomes" id="UP000027866">
    <property type="component" value="Unassembled WGS sequence"/>
</dbReference>
<accession>A0A074MZP1</accession>
<dbReference type="CDD" id="cd06257">
    <property type="entry name" value="DnaJ"/>
    <property type="match status" value="1"/>
</dbReference>
<keyword evidence="4" id="KW-1185">Reference proteome</keyword>
<protein>
    <recommendedName>
        <fullName evidence="2">J domain-containing protein</fullName>
    </recommendedName>
</protein>
<comment type="caution">
    <text evidence="3">The sequence shown here is derived from an EMBL/GenBank/DDBJ whole genome shotgun (WGS) entry which is preliminary data.</text>
</comment>
<dbReference type="InterPro" id="IPR036869">
    <property type="entry name" value="J_dom_sf"/>
</dbReference>
<evidence type="ECO:0000256" key="1">
    <source>
        <dbReference type="SAM" id="MobiDB-lite"/>
    </source>
</evidence>
<dbReference type="OrthoDB" id="9811070at2"/>
<dbReference type="AlphaFoldDB" id="A0A074MZP1"/>
<evidence type="ECO:0000313" key="3">
    <source>
        <dbReference type="EMBL" id="KEO91077.1"/>
    </source>
</evidence>
<dbReference type="PATRIC" id="fig|39960.10.peg.211"/>
<sequence>MIKAAIILLLVIVVWRWALGSWPWDGLFAQPGREAELARARQLLGVGRKAGREQIVAAHRRMLARVHPDRGGSSEAVHEANAARDLLLDELPGGGGPGGAKGADGSGGDDAGGAN</sequence>
<name>A0A074MZP1_9SPHN</name>
<dbReference type="RefSeq" id="WP_051698315.1">
    <property type="nucleotide sequence ID" value="NZ_CP017057.1"/>
</dbReference>
<feature type="domain" description="J" evidence="2">
    <location>
        <begin position="39"/>
        <end position="92"/>
    </location>
</feature>
<feature type="compositionally biased region" description="Gly residues" evidence="1">
    <location>
        <begin position="92"/>
        <end position="115"/>
    </location>
</feature>
<dbReference type="KEGG" id="elq:Ga0102493_111145"/>
<reference evidence="3 4" key="1">
    <citation type="submission" date="2014-04" db="EMBL/GenBank/DDBJ databases">
        <title>A comprehensive comparison of genomes of Erythrobacter spp. Strains.</title>
        <authorList>
            <person name="Zheng Q."/>
        </authorList>
    </citation>
    <scope>NUCLEOTIDE SEQUENCE [LARGE SCALE GENOMIC DNA]</scope>
    <source>
        <strain evidence="3 4">DSM 8509</strain>
    </source>
</reference>